<protein>
    <submittedName>
        <fullName evidence="1">Type VI secretion system-associated protein TagF</fullName>
    </submittedName>
</protein>
<dbReference type="EMBL" id="CP058554">
    <property type="protein sequence ID" value="QMV73823.1"/>
    <property type="molecule type" value="Genomic_DNA"/>
</dbReference>
<dbReference type="InterPro" id="IPR038225">
    <property type="entry name" value="TagF_sf"/>
</dbReference>
<dbReference type="Proteomes" id="UP000515240">
    <property type="component" value="Chromosome"/>
</dbReference>
<reference evidence="1 2" key="1">
    <citation type="journal article" date="2020" name="G3 (Bethesda)">
        <title>CeMbio - The Caenorhabditis elegans Microbiome Resource.</title>
        <authorList>
            <person name="Dirksen P."/>
            <person name="Assie A."/>
            <person name="Zimmermann J."/>
            <person name="Zhang F."/>
            <person name="Tietje A.M."/>
            <person name="Marsh S.A."/>
            <person name="Felix M.A."/>
            <person name="Shapira M."/>
            <person name="Kaleta C."/>
            <person name="Schulenburg H."/>
            <person name="Samuel B."/>
        </authorList>
    </citation>
    <scope>NUCLEOTIDE SEQUENCE [LARGE SCALE GENOMIC DNA]</scope>
    <source>
        <strain evidence="1 2">BIGb0172</strain>
    </source>
</reference>
<name>A0A7G5EIJ8_9BURK</name>
<gene>
    <name evidence="1" type="primary">tagF</name>
    <name evidence="1" type="ORF">HS961_13815</name>
</gene>
<dbReference type="NCBIfam" id="TIGR03373">
    <property type="entry name" value="VI_minor_4"/>
    <property type="match status" value="1"/>
</dbReference>
<dbReference type="InterPro" id="IPR017748">
    <property type="entry name" value="TagF"/>
</dbReference>
<dbReference type="RefSeq" id="WP_182322877.1">
    <property type="nucleotide sequence ID" value="NZ_CP058554.1"/>
</dbReference>
<accession>A0A7G5EIJ8</accession>
<dbReference type="KEGG" id="cpis:HS961_13815"/>
<dbReference type="Pfam" id="PF09867">
    <property type="entry name" value="TagF_N"/>
    <property type="match status" value="1"/>
</dbReference>
<dbReference type="AlphaFoldDB" id="A0A7G5EIJ8"/>
<evidence type="ECO:0000313" key="2">
    <source>
        <dbReference type="Proteomes" id="UP000515240"/>
    </source>
</evidence>
<organism evidence="1 2">
    <name type="scientific">Comamonas piscis</name>
    <dbReference type="NCBI Taxonomy" id="1562974"/>
    <lineage>
        <taxon>Bacteria</taxon>
        <taxon>Pseudomonadati</taxon>
        <taxon>Pseudomonadota</taxon>
        <taxon>Betaproteobacteria</taxon>
        <taxon>Burkholderiales</taxon>
        <taxon>Comamonadaceae</taxon>
        <taxon>Comamonas</taxon>
    </lineage>
</organism>
<sequence length="257" mass="28183">MHFMDTVPIDVVWGGKLPSHGDFLWSHQRGPHRNLLEEWLQTGMLQGRSQYGNAWDGHLTQGPIWNMLWLSKVSGTDNLVVGCLAPSVDRVGRRYPFVVAYVFPAASVMASTAVLMELPVLVHRAGQQLHLALQRGASKSMMDGLWEAVFNAWSADFKHPSSGSSSVVYALPSAPQSAGILEALGMAPKPVPDEQATRPVVRGASFPWPDMGKALEAQTCASYWWTHPAGGARLKAFCYESGLDGTLMTWLFGRRAH</sequence>
<keyword evidence="2" id="KW-1185">Reference proteome</keyword>
<proteinExistence type="predicted"/>
<evidence type="ECO:0000313" key="1">
    <source>
        <dbReference type="EMBL" id="QMV73823.1"/>
    </source>
</evidence>
<dbReference type="Gene3D" id="3.40.1730.10">
    <property type="entry name" value="pa0076 domain"/>
    <property type="match status" value="1"/>
</dbReference>